<dbReference type="EMBL" id="OC855277">
    <property type="protein sequence ID" value="CAD7621654.1"/>
    <property type="molecule type" value="Genomic_DNA"/>
</dbReference>
<organism evidence="1">
    <name type="scientific">Medioppia subpectinata</name>
    <dbReference type="NCBI Taxonomy" id="1979941"/>
    <lineage>
        <taxon>Eukaryota</taxon>
        <taxon>Metazoa</taxon>
        <taxon>Ecdysozoa</taxon>
        <taxon>Arthropoda</taxon>
        <taxon>Chelicerata</taxon>
        <taxon>Arachnida</taxon>
        <taxon>Acari</taxon>
        <taxon>Acariformes</taxon>
        <taxon>Sarcoptiformes</taxon>
        <taxon>Oribatida</taxon>
        <taxon>Brachypylina</taxon>
        <taxon>Oppioidea</taxon>
        <taxon>Oppiidae</taxon>
        <taxon>Medioppia</taxon>
    </lineage>
</organism>
<evidence type="ECO:0000313" key="1">
    <source>
        <dbReference type="EMBL" id="CAD7621654.1"/>
    </source>
</evidence>
<proteinExistence type="predicted"/>
<sequence>MTSSELDEHLDHLIHITSDEYQYLDSTDNWLTFDSDSTL</sequence>
<dbReference type="EMBL" id="CAJPIZ010000702">
    <property type="protein sequence ID" value="CAG2102084.1"/>
    <property type="molecule type" value="Genomic_DNA"/>
</dbReference>
<dbReference type="OrthoDB" id="6506210at2759"/>
<reference evidence="1" key="1">
    <citation type="submission" date="2020-11" db="EMBL/GenBank/DDBJ databases">
        <authorList>
            <person name="Tran Van P."/>
        </authorList>
    </citation>
    <scope>NUCLEOTIDE SEQUENCE</scope>
</reference>
<name>A0A7R9PVR5_9ACAR</name>
<gene>
    <name evidence="1" type="ORF">OSB1V03_LOCUS2125</name>
</gene>
<accession>A0A7R9PVR5</accession>
<dbReference type="AlphaFoldDB" id="A0A7R9PVR5"/>
<feature type="non-terminal residue" evidence="1">
    <location>
        <position position="39"/>
    </location>
</feature>
<protein>
    <submittedName>
        <fullName evidence="1">Uncharacterized protein</fullName>
    </submittedName>
</protein>
<dbReference type="Proteomes" id="UP000759131">
    <property type="component" value="Unassembled WGS sequence"/>
</dbReference>
<evidence type="ECO:0000313" key="2">
    <source>
        <dbReference type="Proteomes" id="UP000759131"/>
    </source>
</evidence>
<keyword evidence="2" id="KW-1185">Reference proteome</keyword>